<keyword evidence="3 6" id="KW-0418">Kinase</keyword>
<evidence type="ECO:0000313" key="6">
    <source>
        <dbReference type="EMBL" id="TWT62269.1"/>
    </source>
</evidence>
<evidence type="ECO:0000256" key="1">
    <source>
        <dbReference type="ARBA" id="ARBA00009156"/>
    </source>
</evidence>
<dbReference type="InterPro" id="IPR043129">
    <property type="entry name" value="ATPase_NBD"/>
</dbReference>
<name>A0A5C5XHS9_9PLAN</name>
<organism evidence="6 7">
    <name type="scientific">Rubinisphaera italica</name>
    <dbReference type="NCBI Taxonomy" id="2527969"/>
    <lineage>
        <taxon>Bacteria</taxon>
        <taxon>Pseudomonadati</taxon>
        <taxon>Planctomycetota</taxon>
        <taxon>Planctomycetia</taxon>
        <taxon>Planctomycetales</taxon>
        <taxon>Planctomycetaceae</taxon>
        <taxon>Rubinisphaera</taxon>
    </lineage>
</organism>
<sequence>MKYVIGLDLGTTSISTVAIEQSGKTLAAVNHAHEAAIKSEDDRVAVQSTDLMLQVSQKLIREIVQFVDCSPSAIGLTGQMHGFVCCDASGFAISDFITWQDKRVLASTDIEDETWLSALQKRLPENLQSRLGCQIRPGYALATLDMLNRSGQLQEKLHHISDITDWIGSQLTSTPARIDPTFAASWGVYNLQQKSIDQDVIRAAGLKPKWFPLLESNWKIRGTTTTQIAREWNLAEGVPVLTGIGDHSAAARATIENPENDLLMNVGTGGQIAWCTKDIQPTDEIEVRPFSENLLLNVGAGSTGGEAWFWFAESVQQWFQEMGVELSYTEVLERLNRLSQVPADINNIEPVYWEPFFQGTRNETSRRASISNIGRHNFNLSEMARGLLCGIVDSLYRVYKNSKNPLTDLKRLIVSGNYFEHHEWLAQYLAKRYRIDVVTPDFKEQSAVGAAMLAGREVFKNEDLWKHFPISYRTLAKSSHH</sequence>
<dbReference type="Gene3D" id="3.30.420.40">
    <property type="match status" value="2"/>
</dbReference>
<dbReference type="EC" id="2.7.1.17" evidence="6"/>
<evidence type="ECO:0000259" key="5">
    <source>
        <dbReference type="Pfam" id="PF02782"/>
    </source>
</evidence>
<dbReference type="InterPro" id="IPR050406">
    <property type="entry name" value="FGGY_Carb_Kinase"/>
</dbReference>
<reference evidence="6 7" key="1">
    <citation type="submission" date="2019-02" db="EMBL/GenBank/DDBJ databases">
        <title>Deep-cultivation of Planctomycetes and their phenomic and genomic characterization uncovers novel biology.</title>
        <authorList>
            <person name="Wiegand S."/>
            <person name="Jogler M."/>
            <person name="Boedeker C."/>
            <person name="Pinto D."/>
            <person name="Vollmers J."/>
            <person name="Rivas-Marin E."/>
            <person name="Kohn T."/>
            <person name="Peeters S.H."/>
            <person name="Heuer A."/>
            <person name="Rast P."/>
            <person name="Oberbeckmann S."/>
            <person name="Bunk B."/>
            <person name="Jeske O."/>
            <person name="Meyerdierks A."/>
            <person name="Storesund J.E."/>
            <person name="Kallscheuer N."/>
            <person name="Luecker S."/>
            <person name="Lage O.M."/>
            <person name="Pohl T."/>
            <person name="Merkel B.J."/>
            <person name="Hornburger P."/>
            <person name="Mueller R.-W."/>
            <person name="Bruemmer F."/>
            <person name="Labrenz M."/>
            <person name="Spormann A.M."/>
            <person name="Op Den Camp H."/>
            <person name="Overmann J."/>
            <person name="Amann R."/>
            <person name="Jetten M.S.M."/>
            <person name="Mascher T."/>
            <person name="Medema M.H."/>
            <person name="Devos D.P."/>
            <person name="Kaster A.-K."/>
            <person name="Ovreas L."/>
            <person name="Rohde M."/>
            <person name="Galperin M.Y."/>
            <person name="Jogler C."/>
        </authorList>
    </citation>
    <scope>NUCLEOTIDE SEQUENCE [LARGE SCALE GENOMIC DNA]</scope>
    <source>
        <strain evidence="6 7">Pan54</strain>
    </source>
</reference>
<dbReference type="InterPro" id="IPR018484">
    <property type="entry name" value="FGGY_N"/>
</dbReference>
<dbReference type="CDD" id="cd07777">
    <property type="entry name" value="ASKHA_NBD_FGGY_SHK"/>
    <property type="match status" value="1"/>
</dbReference>
<gene>
    <name evidence="6" type="primary">xylB_2</name>
    <name evidence="6" type="ORF">Pan54_30100</name>
</gene>
<dbReference type="Pfam" id="PF02782">
    <property type="entry name" value="FGGY_C"/>
    <property type="match status" value="1"/>
</dbReference>
<evidence type="ECO:0000256" key="3">
    <source>
        <dbReference type="ARBA" id="ARBA00022777"/>
    </source>
</evidence>
<dbReference type="PANTHER" id="PTHR43095">
    <property type="entry name" value="SUGAR KINASE"/>
    <property type="match status" value="1"/>
</dbReference>
<evidence type="ECO:0000259" key="4">
    <source>
        <dbReference type="Pfam" id="PF00370"/>
    </source>
</evidence>
<feature type="domain" description="Carbohydrate kinase FGGY C-terminal" evidence="5">
    <location>
        <begin position="294"/>
        <end position="456"/>
    </location>
</feature>
<dbReference type="InterPro" id="IPR000577">
    <property type="entry name" value="Carb_kinase_FGGY"/>
</dbReference>
<keyword evidence="7" id="KW-1185">Reference proteome</keyword>
<evidence type="ECO:0000256" key="2">
    <source>
        <dbReference type="ARBA" id="ARBA00022679"/>
    </source>
</evidence>
<feature type="domain" description="Carbohydrate kinase FGGY N-terminal" evidence="4">
    <location>
        <begin position="3"/>
        <end position="251"/>
    </location>
</feature>
<dbReference type="InterPro" id="IPR018485">
    <property type="entry name" value="FGGY_C"/>
</dbReference>
<dbReference type="GO" id="GO:0004856">
    <property type="term" value="F:D-xylulokinase activity"/>
    <property type="evidence" value="ECO:0007669"/>
    <property type="project" value="UniProtKB-EC"/>
</dbReference>
<accession>A0A5C5XHS9</accession>
<comment type="caution">
    <text evidence="6">The sequence shown here is derived from an EMBL/GenBank/DDBJ whole genome shotgun (WGS) entry which is preliminary data.</text>
</comment>
<dbReference type="SUPFAM" id="SSF53067">
    <property type="entry name" value="Actin-like ATPase domain"/>
    <property type="match status" value="2"/>
</dbReference>
<comment type="similarity">
    <text evidence="1">Belongs to the FGGY kinase family.</text>
</comment>
<dbReference type="Proteomes" id="UP000316095">
    <property type="component" value="Unassembled WGS sequence"/>
</dbReference>
<dbReference type="EMBL" id="SJPG01000001">
    <property type="protein sequence ID" value="TWT62269.1"/>
    <property type="molecule type" value="Genomic_DNA"/>
</dbReference>
<evidence type="ECO:0000313" key="7">
    <source>
        <dbReference type="Proteomes" id="UP000316095"/>
    </source>
</evidence>
<dbReference type="PIRSF" id="PIRSF000538">
    <property type="entry name" value="GlpK"/>
    <property type="match status" value="1"/>
</dbReference>
<keyword evidence="2 6" id="KW-0808">Transferase</keyword>
<dbReference type="AlphaFoldDB" id="A0A5C5XHS9"/>
<protein>
    <submittedName>
        <fullName evidence="6">Xylulose kinase</fullName>
        <ecNumber evidence="6">2.7.1.17</ecNumber>
    </submittedName>
</protein>
<dbReference type="Pfam" id="PF00370">
    <property type="entry name" value="FGGY_N"/>
    <property type="match status" value="1"/>
</dbReference>
<proteinExistence type="inferred from homology"/>